<feature type="non-terminal residue" evidence="1">
    <location>
        <position position="1"/>
    </location>
</feature>
<dbReference type="EMBL" id="CADCWE010000192">
    <property type="protein sequence ID" value="CAA9551103.1"/>
    <property type="molecule type" value="Genomic_DNA"/>
</dbReference>
<evidence type="ECO:0000313" key="1">
    <source>
        <dbReference type="EMBL" id="CAA9551103.1"/>
    </source>
</evidence>
<sequence length="54" mass="5833">CLLAILLDPEQSVGRVAIALLAPEPRATIARERQFGAVWNRSFSGKAPDGRRAS</sequence>
<protein>
    <submittedName>
        <fullName evidence="1">Uncharacterized protein</fullName>
    </submittedName>
</protein>
<accession>A0A6J4UJI9</accession>
<organism evidence="1">
    <name type="scientific">uncultured Thermomicrobiales bacterium</name>
    <dbReference type="NCBI Taxonomy" id="1645740"/>
    <lineage>
        <taxon>Bacteria</taxon>
        <taxon>Pseudomonadati</taxon>
        <taxon>Thermomicrobiota</taxon>
        <taxon>Thermomicrobia</taxon>
        <taxon>Thermomicrobiales</taxon>
        <taxon>environmental samples</taxon>
    </lineage>
</organism>
<proteinExistence type="predicted"/>
<reference evidence="1" key="1">
    <citation type="submission" date="2020-02" db="EMBL/GenBank/DDBJ databases">
        <authorList>
            <person name="Meier V. D."/>
        </authorList>
    </citation>
    <scope>NUCLEOTIDE SEQUENCE</scope>
    <source>
        <strain evidence="1">AVDCRST_MAG73</strain>
    </source>
</reference>
<dbReference type="AlphaFoldDB" id="A0A6J4UJI9"/>
<name>A0A6J4UJI9_9BACT</name>
<gene>
    <name evidence="1" type="ORF">AVDCRST_MAG73-2925</name>
</gene>
<feature type="non-terminal residue" evidence="1">
    <location>
        <position position="54"/>
    </location>
</feature>